<gene>
    <name evidence="3" type="ORF">GCM10025867_41040</name>
</gene>
<protein>
    <submittedName>
        <fullName evidence="3">Uncharacterized protein</fullName>
    </submittedName>
</protein>
<feature type="compositionally biased region" description="Low complexity" evidence="1">
    <location>
        <begin position="271"/>
        <end position="309"/>
    </location>
</feature>
<proteinExistence type="predicted"/>
<feature type="compositionally biased region" description="Low complexity" evidence="1">
    <location>
        <begin position="139"/>
        <end position="179"/>
    </location>
</feature>
<evidence type="ECO:0000313" key="3">
    <source>
        <dbReference type="EMBL" id="BDZ51863.1"/>
    </source>
</evidence>
<feature type="compositionally biased region" description="Low complexity" evidence="1">
    <location>
        <begin position="195"/>
        <end position="209"/>
    </location>
</feature>
<accession>A0ABM8GTS7</accession>
<dbReference type="Proteomes" id="UP001321486">
    <property type="component" value="Chromosome"/>
</dbReference>
<keyword evidence="2" id="KW-0812">Transmembrane</keyword>
<organism evidence="3 4">
    <name type="scientific">Frondihabitans sucicola</name>
    <dbReference type="NCBI Taxonomy" id="1268041"/>
    <lineage>
        <taxon>Bacteria</taxon>
        <taxon>Bacillati</taxon>
        <taxon>Actinomycetota</taxon>
        <taxon>Actinomycetes</taxon>
        <taxon>Micrococcales</taxon>
        <taxon>Microbacteriaceae</taxon>
        <taxon>Frondihabitans</taxon>
    </lineage>
</organism>
<evidence type="ECO:0000313" key="4">
    <source>
        <dbReference type="Proteomes" id="UP001321486"/>
    </source>
</evidence>
<name>A0ABM8GTS7_9MICO</name>
<keyword evidence="4" id="KW-1185">Reference proteome</keyword>
<dbReference type="EMBL" id="AP027732">
    <property type="protein sequence ID" value="BDZ51863.1"/>
    <property type="molecule type" value="Genomic_DNA"/>
</dbReference>
<keyword evidence="2" id="KW-0472">Membrane</keyword>
<feature type="region of interest" description="Disordered" evidence="1">
    <location>
        <begin position="1"/>
        <end position="334"/>
    </location>
</feature>
<feature type="compositionally biased region" description="Low complexity" evidence="1">
    <location>
        <begin position="118"/>
        <end position="131"/>
    </location>
</feature>
<evidence type="ECO:0000256" key="1">
    <source>
        <dbReference type="SAM" id="MobiDB-lite"/>
    </source>
</evidence>
<dbReference type="RefSeq" id="WP_286344533.1">
    <property type="nucleotide sequence ID" value="NZ_AP027732.1"/>
</dbReference>
<reference evidence="4" key="1">
    <citation type="journal article" date="2019" name="Int. J. Syst. Evol. Microbiol.">
        <title>The Global Catalogue of Microorganisms (GCM) 10K type strain sequencing project: providing services to taxonomists for standard genome sequencing and annotation.</title>
        <authorList>
            <consortium name="The Broad Institute Genomics Platform"/>
            <consortium name="The Broad Institute Genome Sequencing Center for Infectious Disease"/>
            <person name="Wu L."/>
            <person name="Ma J."/>
        </authorList>
    </citation>
    <scope>NUCLEOTIDE SEQUENCE [LARGE SCALE GENOMIC DNA]</scope>
    <source>
        <strain evidence="4">NBRC 108728</strain>
    </source>
</reference>
<evidence type="ECO:0000256" key="2">
    <source>
        <dbReference type="SAM" id="Phobius"/>
    </source>
</evidence>
<sequence length="424" mass="42054">MTDPNTPAHPVSPNDPGIDEAARGRGVDDSGSAADPGAEDAVREAPEFGEPTASEGEESPAGSDRTGETPPDFGDSEPVDATPDVTEPAATETFRESTTEGAQDAPAGAAEEPLGTEAPAASSPAPAWSASVRPTSSDAPASPRESAATEPAAAAEPTAAGPAAAEPAAAGSPAAPDASQDGAATSGVPPLSQPSTTAGSATAAASTGALHDDSALRAAEAARAGEPLDPATERMPAATSSETGDLDDTRITQGPAGRSTSAWTPPPAPASPTEFAPPVTGATPTPYAPPTQAMPTSATTPITSTTPLTNLGASPAESLGFTDGIAGGDDGFTPEELAQRRSFRDEMAFRQKQEFAGINFGSGFFGWLAAVGLAGLLYVIAGGIAVASGLAQSSVLDGTSTKVTSSARCSTPRRCRSRRSWCSS</sequence>
<feature type="transmembrane region" description="Helical" evidence="2">
    <location>
        <begin position="364"/>
        <end position="387"/>
    </location>
</feature>
<keyword evidence="2" id="KW-1133">Transmembrane helix</keyword>